<dbReference type="GO" id="GO:0005886">
    <property type="term" value="C:plasma membrane"/>
    <property type="evidence" value="ECO:0007669"/>
    <property type="project" value="UniProtKB-SubCell"/>
</dbReference>
<dbReference type="Pfam" id="PF00361">
    <property type="entry name" value="Proton_antipo_M"/>
    <property type="match status" value="1"/>
</dbReference>
<proteinExistence type="predicted"/>
<feature type="transmembrane region" description="Helical" evidence="6">
    <location>
        <begin position="233"/>
        <end position="257"/>
    </location>
</feature>
<evidence type="ECO:0000256" key="6">
    <source>
        <dbReference type="SAM" id="Phobius"/>
    </source>
</evidence>
<feature type="transmembrane region" description="Helical" evidence="6">
    <location>
        <begin position="353"/>
        <end position="374"/>
    </location>
</feature>
<comment type="subcellular location">
    <subcellularLocation>
        <location evidence="1">Cell membrane</location>
        <topology evidence="1">Multi-pass membrane protein</topology>
    </subcellularLocation>
</comment>
<dbReference type="GO" id="GO:0008137">
    <property type="term" value="F:NADH dehydrogenase (ubiquinone) activity"/>
    <property type="evidence" value="ECO:0007669"/>
    <property type="project" value="InterPro"/>
</dbReference>
<sequence length="507" mass="56726">MIALIVALPLVFAFLLSLVSIIWNSKWLSKTFLLIGVLSPWIIFLASLEGMPFSVILGNWSRISGIEITLNRYNFYFILGELLVFSLTSIYSLNYFEREDLNKIFLLFLLMHAGFLGTFLSRDLFNFFIYIELASVSVFALICVSRGKGAKEAAFRYVVFFFLASIFLLFSIGIIYLETGYLNLELIRKNLVMSREIKIGLGIAFTSLILKGGIFPLFFWLPDAHAKADTPISALLSGLMVKTSAYGMVLLILYFPITHLETPLMIVAFSSMIFGVLLAVLQQNVKKLLAYSTVSQMGYILLGISTLNAFGAIYHVLAHSLFKSGLFLSVGALIQAQKSKNLNKLTYRNSPTLIVAIVFLSLAIGGISPFIGAVSKKELVSALSGNWVYLFYAVGVGTLIPFTKLNYHLAKPQKAPKPKRLESIVSLAMAMLTLILGLYFLQNLSFTDPLLIGLAILIFFALHHLDIFDFKIPNPIEKRAKDIGEENNFYTIIFVVFMILILLQVYF</sequence>
<evidence type="ECO:0000313" key="8">
    <source>
        <dbReference type="EMBL" id="KXA90409.1"/>
    </source>
</evidence>
<dbReference type="Proteomes" id="UP000070589">
    <property type="component" value="Unassembled WGS sequence"/>
</dbReference>
<feature type="transmembrane region" description="Helical" evidence="6">
    <location>
        <begin position="313"/>
        <end position="333"/>
    </location>
</feature>
<feature type="transmembrane region" description="Helical" evidence="6">
    <location>
        <begin position="288"/>
        <end position="307"/>
    </location>
</feature>
<evidence type="ECO:0000256" key="1">
    <source>
        <dbReference type="ARBA" id="ARBA00004651"/>
    </source>
</evidence>
<name>A0A133U8A8_9EURY</name>
<feature type="transmembrane region" description="Helical" evidence="6">
    <location>
        <begin position="32"/>
        <end position="53"/>
    </location>
</feature>
<organism evidence="8 9">
    <name type="scientific">candidate division MSBL1 archaeon SCGC-AAA259D14</name>
    <dbReference type="NCBI Taxonomy" id="1698261"/>
    <lineage>
        <taxon>Archaea</taxon>
        <taxon>Methanobacteriati</taxon>
        <taxon>Methanobacteriota</taxon>
        <taxon>candidate division MSBL1</taxon>
    </lineage>
</organism>
<feature type="transmembrane region" description="Helical" evidence="6">
    <location>
        <begin position="386"/>
        <end position="403"/>
    </location>
</feature>
<dbReference type="InterPro" id="IPR050586">
    <property type="entry name" value="CPA3_Na-H_Antiporter_D"/>
</dbReference>
<comment type="caution">
    <text evidence="8">The sequence shown here is derived from an EMBL/GenBank/DDBJ whole genome shotgun (WGS) entry which is preliminary data.</text>
</comment>
<dbReference type="PANTHER" id="PTHR42703:SF1">
    <property type="entry name" value="NA(+)_H(+) ANTIPORTER SUBUNIT D1"/>
    <property type="match status" value="1"/>
</dbReference>
<keyword evidence="5 6" id="KW-0472">Membrane</keyword>
<evidence type="ECO:0000256" key="5">
    <source>
        <dbReference type="ARBA" id="ARBA00023136"/>
    </source>
</evidence>
<keyword evidence="2" id="KW-1003">Cell membrane</keyword>
<accession>A0A133U8A8</accession>
<feature type="transmembrane region" description="Helical" evidence="6">
    <location>
        <begin position="6"/>
        <end position="25"/>
    </location>
</feature>
<feature type="domain" description="NADH:quinone oxidoreductase/Mrp antiporter transmembrane" evidence="7">
    <location>
        <begin position="121"/>
        <end position="399"/>
    </location>
</feature>
<feature type="transmembrane region" description="Helical" evidence="6">
    <location>
        <begin position="489"/>
        <end position="506"/>
    </location>
</feature>
<feature type="transmembrane region" description="Helical" evidence="6">
    <location>
        <begin position="197"/>
        <end position="221"/>
    </location>
</feature>
<keyword evidence="9" id="KW-1185">Reference proteome</keyword>
<keyword evidence="4 6" id="KW-1133">Transmembrane helix</keyword>
<feature type="transmembrane region" description="Helical" evidence="6">
    <location>
        <begin position="104"/>
        <end position="121"/>
    </location>
</feature>
<feature type="transmembrane region" description="Helical" evidence="6">
    <location>
        <begin position="450"/>
        <end position="468"/>
    </location>
</feature>
<feature type="transmembrane region" description="Helical" evidence="6">
    <location>
        <begin position="73"/>
        <end position="92"/>
    </location>
</feature>
<feature type="transmembrane region" description="Helical" evidence="6">
    <location>
        <begin position="127"/>
        <end position="145"/>
    </location>
</feature>
<evidence type="ECO:0000256" key="4">
    <source>
        <dbReference type="ARBA" id="ARBA00022989"/>
    </source>
</evidence>
<dbReference type="AlphaFoldDB" id="A0A133U8A8"/>
<evidence type="ECO:0000313" key="9">
    <source>
        <dbReference type="Proteomes" id="UP000070589"/>
    </source>
</evidence>
<evidence type="ECO:0000256" key="2">
    <source>
        <dbReference type="ARBA" id="ARBA00022475"/>
    </source>
</evidence>
<feature type="transmembrane region" description="Helical" evidence="6">
    <location>
        <begin position="424"/>
        <end position="444"/>
    </location>
</feature>
<dbReference type="PRINTS" id="PR01437">
    <property type="entry name" value="NUOXDRDTASE4"/>
</dbReference>
<feature type="transmembrane region" description="Helical" evidence="6">
    <location>
        <begin position="263"/>
        <end position="281"/>
    </location>
</feature>
<dbReference type="PANTHER" id="PTHR42703">
    <property type="entry name" value="NADH DEHYDROGENASE"/>
    <property type="match status" value="1"/>
</dbReference>
<protein>
    <submittedName>
        <fullName evidence="8">Cation:proton antiporter</fullName>
    </submittedName>
</protein>
<dbReference type="EMBL" id="LHXL01000006">
    <property type="protein sequence ID" value="KXA90409.1"/>
    <property type="molecule type" value="Genomic_DNA"/>
</dbReference>
<feature type="transmembrane region" description="Helical" evidence="6">
    <location>
        <begin position="157"/>
        <end position="177"/>
    </location>
</feature>
<evidence type="ECO:0000259" key="7">
    <source>
        <dbReference type="Pfam" id="PF00361"/>
    </source>
</evidence>
<reference evidence="8 9" key="1">
    <citation type="journal article" date="2016" name="Sci. Rep.">
        <title>Metabolic traits of an uncultured archaeal lineage -MSBL1- from brine pools of the Red Sea.</title>
        <authorList>
            <person name="Mwirichia R."/>
            <person name="Alam I."/>
            <person name="Rashid M."/>
            <person name="Vinu M."/>
            <person name="Ba-Alawi W."/>
            <person name="Anthony Kamau A."/>
            <person name="Kamanda Ngugi D."/>
            <person name="Goker M."/>
            <person name="Klenk H.P."/>
            <person name="Bajic V."/>
            <person name="Stingl U."/>
        </authorList>
    </citation>
    <scope>NUCLEOTIDE SEQUENCE [LARGE SCALE GENOMIC DNA]</scope>
    <source>
        <strain evidence="8">SCGC-AAA259D14</strain>
    </source>
</reference>
<dbReference type="InterPro" id="IPR003918">
    <property type="entry name" value="NADH_UbQ_OxRdtase"/>
</dbReference>
<dbReference type="InterPro" id="IPR001750">
    <property type="entry name" value="ND/Mrp_TM"/>
</dbReference>
<evidence type="ECO:0000256" key="3">
    <source>
        <dbReference type="ARBA" id="ARBA00022692"/>
    </source>
</evidence>
<dbReference type="GO" id="GO:0042773">
    <property type="term" value="P:ATP synthesis coupled electron transport"/>
    <property type="evidence" value="ECO:0007669"/>
    <property type="project" value="InterPro"/>
</dbReference>
<keyword evidence="3 6" id="KW-0812">Transmembrane</keyword>
<gene>
    <name evidence="8" type="ORF">AKJ62_00960</name>
</gene>